<dbReference type="Pfam" id="PF01312">
    <property type="entry name" value="Bac_export_2"/>
    <property type="match status" value="1"/>
</dbReference>
<gene>
    <name evidence="3" type="ORF">FHW18_005043</name>
</gene>
<comment type="caution">
    <text evidence="3">The sequence shown here is derived from an EMBL/GenBank/DDBJ whole genome shotgun (WGS) entry which is preliminary data.</text>
</comment>
<sequence>MSVPHETSHGLGNGPPLEGDNTADPKRHLAVALRYERERKTPVVVAKGSGLVADAILKQARDAGVFVHSSRELIDLLMKVDLDARIPPSLYVAVAEVLAWVYRQDERAGARVAGDLPVGSPVAGLGNPVAGTGSPGRGSAGTGSAVSAPGVNPTGASANRR</sequence>
<feature type="region of interest" description="Disordered" evidence="2">
    <location>
        <begin position="1"/>
        <end position="24"/>
    </location>
</feature>
<evidence type="ECO:0000313" key="4">
    <source>
        <dbReference type="Proteomes" id="UP000542125"/>
    </source>
</evidence>
<dbReference type="PANTHER" id="PTHR30531">
    <property type="entry name" value="FLAGELLAR BIOSYNTHETIC PROTEIN FLHB"/>
    <property type="match status" value="1"/>
</dbReference>
<reference evidence="3 4" key="1">
    <citation type="submission" date="2020-07" db="EMBL/GenBank/DDBJ databases">
        <title>Genomic Encyclopedia of Type Strains, Phase IV (KMG-V): Genome sequencing to study the core and pangenomes of soil and plant-associated prokaryotes.</title>
        <authorList>
            <person name="Whitman W."/>
        </authorList>
    </citation>
    <scope>NUCLEOTIDE SEQUENCE [LARGE SCALE GENOMIC DNA]</scope>
    <source>
        <strain evidence="3 4">SAS40</strain>
    </source>
</reference>
<keyword evidence="4" id="KW-1185">Reference proteome</keyword>
<organism evidence="3 4">
    <name type="scientific">Pigmentiphaga litoralis</name>
    <dbReference type="NCBI Taxonomy" id="516702"/>
    <lineage>
        <taxon>Bacteria</taxon>
        <taxon>Pseudomonadati</taxon>
        <taxon>Pseudomonadota</taxon>
        <taxon>Betaproteobacteria</taxon>
        <taxon>Burkholderiales</taxon>
        <taxon>Alcaligenaceae</taxon>
        <taxon>Pigmentiphaga</taxon>
    </lineage>
</organism>
<protein>
    <submittedName>
        <fullName evidence="3">FlhB-like protein</fullName>
    </submittedName>
</protein>
<dbReference type="AlphaFoldDB" id="A0A7Y9LN87"/>
<dbReference type="Gene3D" id="3.40.1690.10">
    <property type="entry name" value="secretion proteins EscU"/>
    <property type="match status" value="1"/>
</dbReference>
<evidence type="ECO:0000256" key="2">
    <source>
        <dbReference type="SAM" id="MobiDB-lite"/>
    </source>
</evidence>
<dbReference type="PANTHER" id="PTHR30531:SF12">
    <property type="entry name" value="FLAGELLAR BIOSYNTHETIC PROTEIN FLHB"/>
    <property type="match status" value="1"/>
</dbReference>
<proteinExistence type="inferred from homology"/>
<evidence type="ECO:0000313" key="3">
    <source>
        <dbReference type="EMBL" id="NYE85724.1"/>
    </source>
</evidence>
<dbReference type="EMBL" id="JACBYR010000003">
    <property type="protein sequence ID" value="NYE85724.1"/>
    <property type="molecule type" value="Genomic_DNA"/>
</dbReference>
<dbReference type="InterPro" id="IPR006135">
    <property type="entry name" value="T3SS_substrate_exporter"/>
</dbReference>
<dbReference type="InterPro" id="IPR029025">
    <property type="entry name" value="T3SS_substrate_exporter_C"/>
</dbReference>
<name>A0A7Y9LN87_9BURK</name>
<comment type="similarity">
    <text evidence="1">Belongs to the type III secretion exporter family.</text>
</comment>
<dbReference type="SUPFAM" id="SSF160544">
    <property type="entry name" value="EscU C-terminal domain-like"/>
    <property type="match status" value="1"/>
</dbReference>
<evidence type="ECO:0000256" key="1">
    <source>
        <dbReference type="ARBA" id="ARBA00010690"/>
    </source>
</evidence>
<dbReference type="Proteomes" id="UP000542125">
    <property type="component" value="Unassembled WGS sequence"/>
</dbReference>
<feature type="region of interest" description="Disordered" evidence="2">
    <location>
        <begin position="122"/>
        <end position="161"/>
    </location>
</feature>
<dbReference type="GO" id="GO:0005886">
    <property type="term" value="C:plasma membrane"/>
    <property type="evidence" value="ECO:0007669"/>
    <property type="project" value="TreeGrafter"/>
</dbReference>
<dbReference type="RefSeq" id="WP_179590070.1">
    <property type="nucleotide sequence ID" value="NZ_JACBYR010000003.1"/>
</dbReference>
<accession>A0A7Y9LN87</accession>
<dbReference type="GO" id="GO:0009306">
    <property type="term" value="P:protein secretion"/>
    <property type="evidence" value="ECO:0007669"/>
    <property type="project" value="InterPro"/>
</dbReference>